<feature type="region of interest" description="Disordered" evidence="1">
    <location>
        <begin position="64"/>
        <end position="83"/>
    </location>
</feature>
<organism evidence="2 3">
    <name type="scientific">Trichoglossum hirsutum</name>
    <dbReference type="NCBI Taxonomy" id="265104"/>
    <lineage>
        <taxon>Eukaryota</taxon>
        <taxon>Fungi</taxon>
        <taxon>Dikarya</taxon>
        <taxon>Ascomycota</taxon>
        <taxon>Pezizomycotina</taxon>
        <taxon>Geoglossomycetes</taxon>
        <taxon>Geoglossales</taxon>
        <taxon>Geoglossaceae</taxon>
        <taxon>Trichoglossum</taxon>
    </lineage>
</organism>
<dbReference type="Proteomes" id="UP000750711">
    <property type="component" value="Unassembled WGS sequence"/>
</dbReference>
<sequence length="142" mass="15731">MAPGAQWPPVFSEPKHDPMDDKVRDEADDAVGEAIAFNFVCWGAIAFLGEDFGVEPGFEVGCCEGGREEEEKEQREGDSRRGGERHCLRVLRAILRSHKVMVLRDIRYKASAVMAQCSEIPMRRAAPLQGLLGLRDLSSRSG</sequence>
<gene>
    <name evidence="2" type="ORF">GP486_006277</name>
</gene>
<evidence type="ECO:0000256" key="1">
    <source>
        <dbReference type="SAM" id="MobiDB-lite"/>
    </source>
</evidence>
<feature type="region of interest" description="Disordered" evidence="1">
    <location>
        <begin position="1"/>
        <end position="22"/>
    </location>
</feature>
<reference evidence="2" key="1">
    <citation type="submission" date="2021-03" db="EMBL/GenBank/DDBJ databases">
        <title>Comparative genomics and phylogenomic investigation of the class Geoglossomycetes provide insights into ecological specialization and systematics.</title>
        <authorList>
            <person name="Melie T."/>
            <person name="Pirro S."/>
            <person name="Miller A.N."/>
            <person name="Quandt A."/>
        </authorList>
    </citation>
    <scope>NUCLEOTIDE SEQUENCE</scope>
    <source>
        <strain evidence="2">CAQ_001_2017</strain>
    </source>
</reference>
<comment type="caution">
    <text evidence="2">The sequence shown here is derived from an EMBL/GenBank/DDBJ whole genome shotgun (WGS) entry which is preliminary data.</text>
</comment>
<keyword evidence="3" id="KW-1185">Reference proteome</keyword>
<name>A0A9P8IDZ4_9PEZI</name>
<proteinExistence type="predicted"/>
<dbReference type="AlphaFoldDB" id="A0A9P8IDZ4"/>
<evidence type="ECO:0000313" key="2">
    <source>
        <dbReference type="EMBL" id="KAH0555778.1"/>
    </source>
</evidence>
<accession>A0A9P8IDZ4</accession>
<protein>
    <submittedName>
        <fullName evidence="2">Uncharacterized protein</fullName>
    </submittedName>
</protein>
<feature type="compositionally biased region" description="Basic and acidic residues" evidence="1">
    <location>
        <begin position="13"/>
        <end position="22"/>
    </location>
</feature>
<evidence type="ECO:0000313" key="3">
    <source>
        <dbReference type="Proteomes" id="UP000750711"/>
    </source>
</evidence>
<dbReference type="EMBL" id="JAGHQM010001362">
    <property type="protein sequence ID" value="KAH0555778.1"/>
    <property type="molecule type" value="Genomic_DNA"/>
</dbReference>
<feature type="compositionally biased region" description="Basic and acidic residues" evidence="1">
    <location>
        <begin position="72"/>
        <end position="83"/>
    </location>
</feature>